<gene>
    <name evidence="1" type="ORF">NU08_3169</name>
</gene>
<dbReference type="EMBL" id="JUIV01000012">
    <property type="protein sequence ID" value="RYJ37955.1"/>
    <property type="molecule type" value="Genomic_DNA"/>
</dbReference>
<comment type="caution">
    <text evidence="1">The sequence shown here is derived from an EMBL/GenBank/DDBJ whole genome shotgun (WGS) entry which is preliminary data.</text>
</comment>
<dbReference type="SUPFAM" id="SSF158446">
    <property type="entry name" value="IVS-encoded protein-like"/>
    <property type="match status" value="1"/>
</dbReference>
<evidence type="ECO:0000313" key="2">
    <source>
        <dbReference type="Proteomes" id="UP000290433"/>
    </source>
</evidence>
<dbReference type="RefSeq" id="WP_129747997.1">
    <property type="nucleotide sequence ID" value="NZ_JUIV01000012.1"/>
</dbReference>
<dbReference type="NCBIfam" id="TIGR02436">
    <property type="entry name" value="four helix bundle protein"/>
    <property type="match status" value="1"/>
</dbReference>
<dbReference type="InterPro" id="IPR012657">
    <property type="entry name" value="23S_rRNA-intervening_sequence"/>
</dbReference>
<sequence length="122" mass="14087">MSESIVKTKSFELAVRGVNFYKWLVAERKEFIMSKQFLRSVTSVGANVREAVNAQSKPDFIHKLSISQKECDESMYWLEILIATNYISNAEFESIHKQCEEVLKIIKSIIITSKKKLKTHNS</sequence>
<dbReference type="AlphaFoldDB" id="A0A444VWK8"/>
<keyword evidence="1" id="KW-0687">Ribonucleoprotein</keyword>
<dbReference type="InterPro" id="IPR036583">
    <property type="entry name" value="23S_rRNA_IVS_sf"/>
</dbReference>
<dbReference type="PANTHER" id="PTHR38471">
    <property type="entry name" value="FOUR HELIX BUNDLE PROTEIN"/>
    <property type="match status" value="1"/>
</dbReference>
<name>A0A444VWK8_9FLAO</name>
<accession>A0A444VWK8</accession>
<keyword evidence="1" id="KW-0689">Ribosomal protein</keyword>
<dbReference type="GO" id="GO:0005840">
    <property type="term" value="C:ribosome"/>
    <property type="evidence" value="ECO:0007669"/>
    <property type="project" value="UniProtKB-KW"/>
</dbReference>
<reference evidence="1 2" key="1">
    <citation type="submission" date="2014-12" db="EMBL/GenBank/DDBJ databases">
        <title>Genome sequence of Flavobacterium anhuiense RCM74.</title>
        <authorList>
            <person name="Kim J.F."/>
            <person name="Song J.Y."/>
            <person name="Kwak M.-J."/>
            <person name="Lee S.-W."/>
        </authorList>
    </citation>
    <scope>NUCLEOTIDE SEQUENCE [LARGE SCALE GENOMIC DNA]</scope>
    <source>
        <strain evidence="1 2">RCM74</strain>
    </source>
</reference>
<evidence type="ECO:0000313" key="1">
    <source>
        <dbReference type="EMBL" id="RYJ37955.1"/>
    </source>
</evidence>
<organism evidence="1 2">
    <name type="scientific">Flavobacterium anhuiense</name>
    <dbReference type="NCBI Taxonomy" id="459526"/>
    <lineage>
        <taxon>Bacteria</taxon>
        <taxon>Pseudomonadati</taxon>
        <taxon>Bacteroidota</taxon>
        <taxon>Flavobacteriia</taxon>
        <taxon>Flavobacteriales</taxon>
        <taxon>Flavobacteriaceae</taxon>
        <taxon>Flavobacterium</taxon>
    </lineage>
</organism>
<dbReference type="PANTHER" id="PTHR38471:SF2">
    <property type="entry name" value="FOUR HELIX BUNDLE PROTEIN"/>
    <property type="match status" value="1"/>
</dbReference>
<dbReference type="OrthoDB" id="285993at2"/>
<proteinExistence type="predicted"/>
<dbReference type="Pfam" id="PF05635">
    <property type="entry name" value="23S_rRNA_IVP"/>
    <property type="match status" value="1"/>
</dbReference>
<dbReference type="PIRSF" id="PIRSF035652">
    <property type="entry name" value="CHP02436"/>
    <property type="match status" value="1"/>
</dbReference>
<dbReference type="Proteomes" id="UP000290433">
    <property type="component" value="Unassembled WGS sequence"/>
</dbReference>
<dbReference type="Gene3D" id="1.20.1440.60">
    <property type="entry name" value="23S rRNA-intervening sequence"/>
    <property type="match status" value="1"/>
</dbReference>
<protein>
    <submittedName>
        <fullName evidence="1">S23 ribosomal protein</fullName>
    </submittedName>
</protein>